<dbReference type="InterPro" id="IPR008979">
    <property type="entry name" value="Galactose-bd-like_sf"/>
</dbReference>
<dbReference type="Proteomes" id="UP000301309">
    <property type="component" value="Unassembled WGS sequence"/>
</dbReference>
<dbReference type="PANTHER" id="PTHR33307">
    <property type="entry name" value="ALPHA-RHAMNOSIDASE (EUROFUNG)"/>
    <property type="match status" value="1"/>
</dbReference>
<evidence type="ECO:0000313" key="3">
    <source>
        <dbReference type="Proteomes" id="UP000301309"/>
    </source>
</evidence>
<dbReference type="SUPFAM" id="SSF49785">
    <property type="entry name" value="Galactose-binding domain-like"/>
    <property type="match status" value="1"/>
</dbReference>
<dbReference type="GO" id="GO:0005975">
    <property type="term" value="P:carbohydrate metabolic process"/>
    <property type="evidence" value="ECO:0007669"/>
    <property type="project" value="UniProtKB-ARBA"/>
</dbReference>
<dbReference type="Gene3D" id="2.60.40.10">
    <property type="entry name" value="Immunoglobulins"/>
    <property type="match status" value="1"/>
</dbReference>
<dbReference type="InterPro" id="IPR016007">
    <property type="entry name" value="Alpha_rhamnosid"/>
</dbReference>
<feature type="compositionally biased region" description="Low complexity" evidence="1">
    <location>
        <begin position="338"/>
        <end position="376"/>
    </location>
</feature>
<name>A0A4D4LAN5_STRVO</name>
<dbReference type="PANTHER" id="PTHR33307:SF6">
    <property type="entry name" value="ALPHA-RHAMNOSIDASE (EUROFUNG)-RELATED"/>
    <property type="match status" value="1"/>
</dbReference>
<dbReference type="PROSITE" id="PS51318">
    <property type="entry name" value="TAT"/>
    <property type="match status" value="1"/>
</dbReference>
<feature type="region of interest" description="Disordered" evidence="1">
    <location>
        <begin position="280"/>
        <end position="405"/>
    </location>
</feature>
<reference evidence="2 3" key="1">
    <citation type="journal article" date="2020" name="Int. J. Syst. Evol. Microbiol.">
        <title>Reclassification of Streptomyces castelarensis and Streptomyces sporoclivatus as later heterotypic synonyms of Streptomyces antimycoticus.</title>
        <authorList>
            <person name="Komaki H."/>
            <person name="Tamura T."/>
        </authorList>
    </citation>
    <scope>NUCLEOTIDE SEQUENCE [LARGE SCALE GENOMIC DNA]</scope>
    <source>
        <strain evidence="2 3">NBRC 13459</strain>
    </source>
</reference>
<dbReference type="EMBL" id="BJHW01000002">
    <property type="protein sequence ID" value="GDY58302.1"/>
    <property type="molecule type" value="Genomic_DNA"/>
</dbReference>
<dbReference type="InterPro" id="IPR013783">
    <property type="entry name" value="Ig-like_fold"/>
</dbReference>
<comment type="caution">
    <text evidence="2">The sequence shown here is derived from an EMBL/GenBank/DDBJ whole genome shotgun (WGS) entry which is preliminary data.</text>
</comment>
<accession>A0A4D4LAN5</accession>
<gene>
    <name evidence="2" type="ORF">SVIO_089250</name>
</gene>
<dbReference type="Gene3D" id="2.60.120.260">
    <property type="entry name" value="Galactose-binding domain-like"/>
    <property type="match status" value="1"/>
</dbReference>
<dbReference type="InterPro" id="IPR036116">
    <property type="entry name" value="FN3_sf"/>
</dbReference>
<keyword evidence="3" id="KW-1185">Reference proteome</keyword>
<evidence type="ECO:0008006" key="4">
    <source>
        <dbReference type="Google" id="ProtNLM"/>
    </source>
</evidence>
<organism evidence="2 3">
    <name type="scientific">Streptomyces violaceusniger</name>
    <dbReference type="NCBI Taxonomy" id="68280"/>
    <lineage>
        <taxon>Bacteria</taxon>
        <taxon>Bacillati</taxon>
        <taxon>Actinomycetota</taxon>
        <taxon>Actinomycetes</taxon>
        <taxon>Kitasatosporales</taxon>
        <taxon>Streptomycetaceae</taxon>
        <taxon>Streptomyces</taxon>
        <taxon>Streptomyces violaceusniger group</taxon>
    </lineage>
</organism>
<dbReference type="SUPFAM" id="SSF49265">
    <property type="entry name" value="Fibronectin type III"/>
    <property type="match status" value="1"/>
</dbReference>
<protein>
    <recommendedName>
        <fullName evidence="4">Bacterial alpha-L-rhamnosidase N-terminal domain-containing protein</fullName>
    </recommendedName>
</protein>
<sequence>MISRRHLLATTAATGTALTGLPALTPSAAAEDRSGAGLRVRSTTVEYAPHPLGLDTARPRLSWILDSDARDQLQSAYHIRVATSPDRLGEPDVWDSGRTASRQSVLVPYDGPALHPRTRYHWSVRVWDGQGRPSPWSAPAWWETGLLNSGQWQARWIAAPAALTTPPSLEGASWIWFPEGDPATEAPAATRWFRTSVPTPGTVRRARLVVAADDGFTAQVNGTEVAAREAVGVLKAWSHPVTVDVTEFLDRGTATLAVAATNAEKGPAGLLATLELTTEDGTTHHHTDATWRTTAAEPPPPGRTRTTTTAAGPPPRSWRPGAAGPGAKCSPSSPPPSCAARSGSPSPWRAPGSTPRRSASTKRTSTVSASAATSWRPAGPTTASAWRTRPTTSPTPSAVGPTPSG</sequence>
<dbReference type="AlphaFoldDB" id="A0A4D4LAN5"/>
<proteinExistence type="predicted"/>
<evidence type="ECO:0000256" key="1">
    <source>
        <dbReference type="SAM" id="MobiDB-lite"/>
    </source>
</evidence>
<dbReference type="Pfam" id="PF25788">
    <property type="entry name" value="Ig_Rha78A_N"/>
    <property type="match status" value="1"/>
</dbReference>
<dbReference type="InterPro" id="IPR006311">
    <property type="entry name" value="TAT_signal"/>
</dbReference>
<feature type="compositionally biased region" description="Low complexity" evidence="1">
    <location>
        <begin position="387"/>
        <end position="397"/>
    </location>
</feature>
<evidence type="ECO:0000313" key="2">
    <source>
        <dbReference type="EMBL" id="GDY58302.1"/>
    </source>
</evidence>
<feature type="compositionally biased region" description="Low complexity" evidence="1">
    <location>
        <begin position="320"/>
        <end position="331"/>
    </location>
</feature>